<evidence type="ECO:0000256" key="1">
    <source>
        <dbReference type="SAM" id="MobiDB-lite"/>
    </source>
</evidence>
<keyword evidence="3" id="KW-1185">Reference proteome</keyword>
<reference evidence="2" key="1">
    <citation type="journal article" date="2020" name="Cell">
        <title>Large-Scale Comparative Analyses of Tick Genomes Elucidate Their Genetic Diversity and Vector Capacities.</title>
        <authorList>
            <consortium name="Tick Genome and Microbiome Consortium (TIGMIC)"/>
            <person name="Jia N."/>
            <person name="Wang J."/>
            <person name="Shi W."/>
            <person name="Du L."/>
            <person name="Sun Y."/>
            <person name="Zhan W."/>
            <person name="Jiang J.F."/>
            <person name="Wang Q."/>
            <person name="Zhang B."/>
            <person name="Ji P."/>
            <person name="Bell-Sakyi L."/>
            <person name="Cui X.M."/>
            <person name="Yuan T.T."/>
            <person name="Jiang B.G."/>
            <person name="Yang W.F."/>
            <person name="Lam T.T."/>
            <person name="Chang Q.C."/>
            <person name="Ding S.J."/>
            <person name="Wang X.J."/>
            <person name="Zhu J.G."/>
            <person name="Ruan X.D."/>
            <person name="Zhao L."/>
            <person name="Wei J.T."/>
            <person name="Ye R.Z."/>
            <person name="Que T.C."/>
            <person name="Du C.H."/>
            <person name="Zhou Y.H."/>
            <person name="Cheng J.X."/>
            <person name="Dai P.F."/>
            <person name="Guo W.B."/>
            <person name="Han X.H."/>
            <person name="Huang E.J."/>
            <person name="Li L.F."/>
            <person name="Wei W."/>
            <person name="Gao Y.C."/>
            <person name="Liu J.Z."/>
            <person name="Shao H.Z."/>
            <person name="Wang X."/>
            <person name="Wang C.C."/>
            <person name="Yang T.C."/>
            <person name="Huo Q.B."/>
            <person name="Li W."/>
            <person name="Chen H.Y."/>
            <person name="Chen S.E."/>
            <person name="Zhou L.G."/>
            <person name="Ni X.B."/>
            <person name="Tian J.H."/>
            <person name="Sheng Y."/>
            <person name="Liu T."/>
            <person name="Pan Y.S."/>
            <person name="Xia L.Y."/>
            <person name="Li J."/>
            <person name="Zhao F."/>
            <person name="Cao W.C."/>
        </authorList>
    </citation>
    <scope>NUCLEOTIDE SEQUENCE</scope>
    <source>
        <strain evidence="2">Rmic-2018</strain>
    </source>
</reference>
<organism evidence="2 3">
    <name type="scientific">Rhipicephalus microplus</name>
    <name type="common">Cattle tick</name>
    <name type="synonym">Boophilus microplus</name>
    <dbReference type="NCBI Taxonomy" id="6941"/>
    <lineage>
        <taxon>Eukaryota</taxon>
        <taxon>Metazoa</taxon>
        <taxon>Ecdysozoa</taxon>
        <taxon>Arthropoda</taxon>
        <taxon>Chelicerata</taxon>
        <taxon>Arachnida</taxon>
        <taxon>Acari</taxon>
        <taxon>Parasitiformes</taxon>
        <taxon>Ixodida</taxon>
        <taxon>Ixodoidea</taxon>
        <taxon>Ixodidae</taxon>
        <taxon>Rhipicephalinae</taxon>
        <taxon>Rhipicephalus</taxon>
        <taxon>Boophilus</taxon>
    </lineage>
</organism>
<accession>A0A9J6D8T9</accession>
<dbReference type="Proteomes" id="UP000821866">
    <property type="component" value="Chromosome 8"/>
</dbReference>
<dbReference type="AlphaFoldDB" id="A0A9J6D8T9"/>
<proteinExistence type="predicted"/>
<name>A0A9J6D8T9_RHIMP</name>
<protein>
    <submittedName>
        <fullName evidence="2">Uncharacterized protein</fullName>
    </submittedName>
</protein>
<evidence type="ECO:0000313" key="2">
    <source>
        <dbReference type="EMBL" id="KAH8018605.1"/>
    </source>
</evidence>
<gene>
    <name evidence="2" type="ORF">HPB51_009044</name>
</gene>
<comment type="caution">
    <text evidence="2">The sequence shown here is derived from an EMBL/GenBank/DDBJ whole genome shotgun (WGS) entry which is preliminary data.</text>
</comment>
<reference evidence="2" key="2">
    <citation type="submission" date="2021-09" db="EMBL/GenBank/DDBJ databases">
        <authorList>
            <person name="Jia N."/>
            <person name="Wang J."/>
            <person name="Shi W."/>
            <person name="Du L."/>
            <person name="Sun Y."/>
            <person name="Zhan W."/>
            <person name="Jiang J."/>
            <person name="Wang Q."/>
            <person name="Zhang B."/>
            <person name="Ji P."/>
            <person name="Sakyi L.B."/>
            <person name="Cui X."/>
            <person name="Yuan T."/>
            <person name="Jiang B."/>
            <person name="Yang W."/>
            <person name="Lam T.T.-Y."/>
            <person name="Chang Q."/>
            <person name="Ding S."/>
            <person name="Wang X."/>
            <person name="Zhu J."/>
            <person name="Ruan X."/>
            <person name="Zhao L."/>
            <person name="Wei J."/>
            <person name="Que T."/>
            <person name="Du C."/>
            <person name="Cheng J."/>
            <person name="Dai P."/>
            <person name="Han X."/>
            <person name="Huang E."/>
            <person name="Gao Y."/>
            <person name="Liu J."/>
            <person name="Shao H."/>
            <person name="Ye R."/>
            <person name="Li L."/>
            <person name="Wei W."/>
            <person name="Wang X."/>
            <person name="Wang C."/>
            <person name="Huo Q."/>
            <person name="Li W."/>
            <person name="Guo W."/>
            <person name="Chen H."/>
            <person name="Chen S."/>
            <person name="Zhou L."/>
            <person name="Zhou L."/>
            <person name="Ni X."/>
            <person name="Tian J."/>
            <person name="Zhou Y."/>
            <person name="Sheng Y."/>
            <person name="Liu T."/>
            <person name="Pan Y."/>
            <person name="Xia L."/>
            <person name="Li J."/>
            <person name="Zhao F."/>
            <person name="Cao W."/>
        </authorList>
    </citation>
    <scope>NUCLEOTIDE SEQUENCE</scope>
    <source>
        <strain evidence="2">Rmic-2018</strain>
        <tissue evidence="2">Larvae</tissue>
    </source>
</reference>
<sequence length="263" mass="28608">MENSTAGFIKSSSTEATPTAHSKPEGERQLRLFSATFAKLMPGHAAFVVLNTRDIPVRHPLGDRSQRAVQLRAPAARLVLVGAGIGLLSGCIVLAKNSTNESSFACTTKSSIKVPRAGAADTMDFQKTELCENGHVLGEDPTSRRLIFKRLLVINAVDLGEDTGTSSPQTKCFSDQVHFLPTRWYHALHPRLAMDLYHLLTLFAIALNLMASCCGSPGHSVLVASIGHRFAVFNIKQLYWPVGVTEGDVCNAFHLCSFMNHFS</sequence>
<feature type="region of interest" description="Disordered" evidence="1">
    <location>
        <begin position="1"/>
        <end position="27"/>
    </location>
</feature>
<feature type="compositionally biased region" description="Polar residues" evidence="1">
    <location>
        <begin position="1"/>
        <end position="20"/>
    </location>
</feature>
<evidence type="ECO:0000313" key="3">
    <source>
        <dbReference type="Proteomes" id="UP000821866"/>
    </source>
</evidence>
<dbReference type="EMBL" id="JABSTU010000010">
    <property type="protein sequence ID" value="KAH8018605.1"/>
    <property type="molecule type" value="Genomic_DNA"/>
</dbReference>